<evidence type="ECO:0000256" key="3">
    <source>
        <dbReference type="ARBA" id="ARBA00022888"/>
    </source>
</evidence>
<dbReference type="InterPro" id="IPR029055">
    <property type="entry name" value="Ntn_hydrolases_N"/>
</dbReference>
<dbReference type="SUPFAM" id="SSF56235">
    <property type="entry name" value="N-terminal nucleophile aminohydrolases (Ntn hydrolases)"/>
    <property type="match status" value="1"/>
</dbReference>
<keyword evidence="6" id="KW-1185">Reference proteome</keyword>
<comment type="catalytic activity">
    <reaction evidence="4">
        <text>L-aspartate + L-glutamine + ATP + H2O = L-asparagine + L-glutamate + AMP + diphosphate + H(+)</text>
        <dbReference type="Rhea" id="RHEA:12228"/>
        <dbReference type="ChEBI" id="CHEBI:15377"/>
        <dbReference type="ChEBI" id="CHEBI:15378"/>
        <dbReference type="ChEBI" id="CHEBI:29985"/>
        <dbReference type="ChEBI" id="CHEBI:29991"/>
        <dbReference type="ChEBI" id="CHEBI:30616"/>
        <dbReference type="ChEBI" id="CHEBI:33019"/>
        <dbReference type="ChEBI" id="CHEBI:58048"/>
        <dbReference type="ChEBI" id="CHEBI:58359"/>
        <dbReference type="ChEBI" id="CHEBI:456215"/>
        <dbReference type="EC" id="6.3.5.4"/>
    </reaction>
</comment>
<evidence type="ECO:0000256" key="2">
    <source>
        <dbReference type="ARBA" id="ARBA00012737"/>
    </source>
</evidence>
<keyword evidence="3" id="KW-0028">Amino-acid biosynthesis</keyword>
<dbReference type="RefSeq" id="WP_168569331.1">
    <property type="nucleotide sequence ID" value="NZ_CP051167.1"/>
</dbReference>
<dbReference type="Proteomes" id="UP000500857">
    <property type="component" value="Chromosome"/>
</dbReference>
<dbReference type="PANTHER" id="PTHR43284">
    <property type="entry name" value="ASPARAGINE SYNTHETASE (GLUTAMINE-HYDROLYZING)"/>
    <property type="match status" value="1"/>
</dbReference>
<evidence type="ECO:0000256" key="4">
    <source>
        <dbReference type="ARBA" id="ARBA00048741"/>
    </source>
</evidence>
<comment type="pathway">
    <text evidence="1">Amino-acid biosynthesis; L-asparagine biosynthesis; L-asparagine from L-aspartate (L-Gln route): step 1/1.</text>
</comment>
<dbReference type="InterPro" id="IPR014729">
    <property type="entry name" value="Rossmann-like_a/b/a_fold"/>
</dbReference>
<dbReference type="EC" id="6.3.5.4" evidence="2"/>
<gene>
    <name evidence="5" type="ORF">HCG48_11805</name>
</gene>
<dbReference type="GO" id="GO:0006529">
    <property type="term" value="P:asparagine biosynthetic process"/>
    <property type="evidence" value="ECO:0007669"/>
    <property type="project" value="UniProtKB-KW"/>
</dbReference>
<accession>A0A6H1TY82</accession>
<dbReference type="EMBL" id="CP051167">
    <property type="protein sequence ID" value="QIZ71176.1"/>
    <property type="molecule type" value="Genomic_DNA"/>
</dbReference>
<name>A0A6H1TY82_9CYAN</name>
<dbReference type="GO" id="GO:0004066">
    <property type="term" value="F:asparagine synthase (glutamine-hydrolyzing) activity"/>
    <property type="evidence" value="ECO:0007669"/>
    <property type="project" value="UniProtKB-EC"/>
</dbReference>
<reference evidence="5 6" key="1">
    <citation type="submission" date="2020-04" db="EMBL/GenBank/DDBJ databases">
        <authorList>
            <person name="Basu S."/>
            <person name="Maruthanayagam V."/>
            <person name="Chakraborty S."/>
            <person name="Pramanik A."/>
            <person name="Mukherjee J."/>
            <person name="Brink B."/>
        </authorList>
    </citation>
    <scope>NUCLEOTIDE SEQUENCE [LARGE SCALE GENOMIC DNA]</scope>
    <source>
        <strain evidence="5 6">AP17</strain>
    </source>
</reference>
<dbReference type="KEGG" id="oxy:HCG48_11805"/>
<dbReference type="PANTHER" id="PTHR43284:SF1">
    <property type="entry name" value="ASPARAGINE SYNTHETASE"/>
    <property type="match status" value="1"/>
</dbReference>
<keyword evidence="3" id="KW-0061">Asparagine biosynthesis</keyword>
<dbReference type="SUPFAM" id="SSF52402">
    <property type="entry name" value="Adenine nucleotide alpha hydrolases-like"/>
    <property type="match status" value="1"/>
</dbReference>
<dbReference type="AlphaFoldDB" id="A0A6H1TY82"/>
<evidence type="ECO:0000256" key="1">
    <source>
        <dbReference type="ARBA" id="ARBA00005187"/>
    </source>
</evidence>
<evidence type="ECO:0000313" key="5">
    <source>
        <dbReference type="EMBL" id="QIZ71176.1"/>
    </source>
</evidence>
<organism evidence="5 6">
    <name type="scientific">Oxynema aestuarii AP17</name>
    <dbReference type="NCBI Taxonomy" id="2064643"/>
    <lineage>
        <taxon>Bacteria</taxon>
        <taxon>Bacillati</taxon>
        <taxon>Cyanobacteriota</taxon>
        <taxon>Cyanophyceae</taxon>
        <taxon>Oscillatoriophycideae</taxon>
        <taxon>Oscillatoriales</taxon>
        <taxon>Oscillatoriaceae</taxon>
        <taxon>Oxynema</taxon>
        <taxon>Oxynema aestuarii</taxon>
    </lineage>
</organism>
<proteinExistence type="predicted"/>
<dbReference type="InterPro" id="IPR051786">
    <property type="entry name" value="ASN_synthetase/amidase"/>
</dbReference>
<dbReference type="Gene3D" id="3.40.50.620">
    <property type="entry name" value="HUPs"/>
    <property type="match status" value="1"/>
</dbReference>
<protein>
    <recommendedName>
        <fullName evidence="2">asparagine synthase (glutamine-hydrolyzing)</fullName>
        <ecNumber evidence="2">6.3.5.4</ecNumber>
    </recommendedName>
</protein>
<evidence type="ECO:0000313" key="6">
    <source>
        <dbReference type="Proteomes" id="UP000500857"/>
    </source>
</evidence>
<sequence length="516" mass="60086">MLDETQNYQLNIIGYCSLNRDRLLQKFLQDGVENFPRLGGNYAIAIVHPSETYLITSIYGVCQYYYTVKNGQIFHDETVFGVLQKSGLSWSWNWEALGNLLGLEHLLENESLHPDIHRVPPGTILHFKNGQLNQKTLTWDEIHPQIYTDPDTALDDFNREIQCWTNTQPVVSMSGGFDSRLILSSFLRQGCKPDLLTMGFDRSTDVIISRQIAKKFNLKLAVSQLNLEDYLTYGSQIVRLTNGTKTARHWHTYLYVKQAQLNPNSSFFVGTNGEFARTFFYDRGWEAIEKQWKKPEASLAKLWQGYLKQVFQPEELHHLTPELGQQLDETGRRDRVQHLIDLSYHQFLPGLDRFYLEQRVKNFMGNGLTLYGANIGWRAPFLSQNWVNTIWHLSRIWKLGSHWHRFAIQKNCAQLLAFPEEGKSLKMSAKPPLFYWKRNHQYPVIPYANYAEWFATPTIADFVRDRAQMLSDIIDSKIVDAIVEEHQKQQNRTPAIAFLVSTIFWKDLLKQNQLCK</sequence>